<evidence type="ECO:0000256" key="1">
    <source>
        <dbReference type="ARBA" id="ARBA00007557"/>
    </source>
</evidence>
<dbReference type="PIRSF" id="PIRSF000090">
    <property type="entry name" value="Beta-ETF"/>
    <property type="match status" value="1"/>
</dbReference>
<dbReference type="GO" id="GO:0009055">
    <property type="term" value="F:electron transfer activity"/>
    <property type="evidence" value="ECO:0007669"/>
    <property type="project" value="InterPro"/>
</dbReference>
<organism evidence="6 7">
    <name type="scientific">Desulfonema magnum</name>
    <dbReference type="NCBI Taxonomy" id="45655"/>
    <lineage>
        <taxon>Bacteria</taxon>
        <taxon>Pseudomonadati</taxon>
        <taxon>Thermodesulfobacteriota</taxon>
        <taxon>Desulfobacteria</taxon>
        <taxon>Desulfobacterales</taxon>
        <taxon>Desulfococcaceae</taxon>
        <taxon>Desulfonema</taxon>
    </lineage>
</organism>
<dbReference type="InterPro" id="IPR012255">
    <property type="entry name" value="ETF_b"/>
</dbReference>
<evidence type="ECO:0000313" key="7">
    <source>
        <dbReference type="Proteomes" id="UP000663722"/>
    </source>
</evidence>
<dbReference type="InterPro" id="IPR033948">
    <property type="entry name" value="ETF_beta_N"/>
</dbReference>
<sequence>MEIIVLVKQVLATETAANRIEANFGNCSEDTGTWIINPHDEIAVEEALRIREAHGGNVTVVSFGKEFAVDTVRQALAMGADKGVLILDDLSGDYRDSVFVAQVFSLFLKKMPFSIILAGSRSVDGNSFLAGPALAEMLSVPCLSMVVKQEIRGDIIRCHKRTENGRMIVEAPLPVVITAASGLNSPRYTTVPGIKRAENKTITILSLSDIGMDKDMSACSLSKIVAFNPRDNKRSLKMADGSSPEEKARRLAELLQQEAGVI</sequence>
<reference evidence="6" key="1">
    <citation type="journal article" date="2021" name="Microb. Physiol.">
        <title>Proteogenomic Insights into the Physiology of Marine, Sulfate-Reducing, Filamentous Desulfonema limicola and Desulfonema magnum.</title>
        <authorList>
            <person name="Schnaars V."/>
            <person name="Wohlbrand L."/>
            <person name="Scheve S."/>
            <person name="Hinrichs C."/>
            <person name="Reinhardt R."/>
            <person name="Rabus R."/>
        </authorList>
    </citation>
    <scope>NUCLEOTIDE SEQUENCE</scope>
    <source>
        <strain evidence="6">4be13</strain>
    </source>
</reference>
<dbReference type="Pfam" id="PF01012">
    <property type="entry name" value="ETF"/>
    <property type="match status" value="1"/>
</dbReference>
<dbReference type="InterPro" id="IPR014729">
    <property type="entry name" value="Rossmann-like_a/b/a_fold"/>
</dbReference>
<keyword evidence="7" id="KW-1185">Reference proteome</keyword>
<dbReference type="PANTHER" id="PTHR21294">
    <property type="entry name" value="ELECTRON TRANSFER FLAVOPROTEIN BETA-SUBUNIT"/>
    <property type="match status" value="1"/>
</dbReference>
<evidence type="ECO:0000259" key="5">
    <source>
        <dbReference type="SMART" id="SM00893"/>
    </source>
</evidence>
<gene>
    <name evidence="6" type="ORF">dnm_029070</name>
</gene>
<dbReference type="InterPro" id="IPR014730">
    <property type="entry name" value="ETF_a/b_N"/>
</dbReference>
<proteinExistence type="inferred from homology"/>
<dbReference type="EMBL" id="CP061800">
    <property type="protein sequence ID" value="QTA86882.1"/>
    <property type="molecule type" value="Genomic_DNA"/>
</dbReference>
<comment type="similarity">
    <text evidence="1">Belongs to the ETF beta-subunit/FixA family.</text>
</comment>
<evidence type="ECO:0000256" key="3">
    <source>
        <dbReference type="ARBA" id="ARBA00022448"/>
    </source>
</evidence>
<feature type="domain" description="Electron transfer flavoprotein alpha/beta-subunit N-terminal" evidence="5">
    <location>
        <begin position="25"/>
        <end position="214"/>
    </location>
</feature>
<protein>
    <recommendedName>
        <fullName evidence="2">Electron transfer flavoprotein subunit beta</fullName>
    </recommendedName>
</protein>
<keyword evidence="3" id="KW-0813">Transport</keyword>
<evidence type="ECO:0000256" key="2">
    <source>
        <dbReference type="ARBA" id="ARBA00016797"/>
    </source>
</evidence>
<accession>A0A975BKC3</accession>
<dbReference type="SUPFAM" id="SSF52402">
    <property type="entry name" value="Adenine nucleotide alpha hydrolases-like"/>
    <property type="match status" value="1"/>
</dbReference>
<dbReference type="SMART" id="SM00893">
    <property type="entry name" value="ETF"/>
    <property type="match status" value="1"/>
</dbReference>
<evidence type="ECO:0000313" key="6">
    <source>
        <dbReference type="EMBL" id="QTA86882.1"/>
    </source>
</evidence>
<dbReference type="CDD" id="cd01714">
    <property type="entry name" value="ETF_beta"/>
    <property type="match status" value="1"/>
</dbReference>
<dbReference type="Proteomes" id="UP000663722">
    <property type="component" value="Chromosome"/>
</dbReference>
<dbReference type="AlphaFoldDB" id="A0A975BKC3"/>
<keyword evidence="4" id="KW-0249">Electron transport</keyword>
<dbReference type="Gene3D" id="3.40.50.620">
    <property type="entry name" value="HUPs"/>
    <property type="match status" value="1"/>
</dbReference>
<dbReference type="PANTHER" id="PTHR21294:SF8">
    <property type="entry name" value="ELECTRON TRANSFER FLAVOPROTEIN SUBUNIT BETA"/>
    <property type="match status" value="1"/>
</dbReference>
<dbReference type="KEGG" id="dmm:dnm_029070"/>
<name>A0A975BKC3_9BACT</name>
<evidence type="ECO:0000256" key="4">
    <source>
        <dbReference type="ARBA" id="ARBA00022982"/>
    </source>
</evidence>